<protein>
    <submittedName>
        <fullName evidence="1">Uncharacterized protein</fullName>
    </submittedName>
</protein>
<reference evidence="1" key="1">
    <citation type="submission" date="2017-04" db="EMBL/GenBank/DDBJ databases">
        <title>Genome deletions in a multicellular cyanobacterial endosymbiont for morphological adaptation in marine diatoms.</title>
        <authorList>
            <person name="Wang Y."/>
            <person name="Gao H."/>
            <person name="Li R."/>
            <person name="Xu X."/>
        </authorList>
    </citation>
    <scope>NUCLEOTIDE SEQUENCE</scope>
    <source>
        <strain evidence="1">FACHB 800</strain>
    </source>
</reference>
<evidence type="ECO:0000313" key="1">
    <source>
        <dbReference type="EMBL" id="QXE26474.1"/>
    </source>
</evidence>
<accession>A0A975Y7M3</accession>
<gene>
    <name evidence="1" type="ORF">B6N60_05207</name>
</gene>
<name>A0A975Y7M3_9NOST</name>
<dbReference type="EMBL" id="CP021056">
    <property type="protein sequence ID" value="QXE26474.1"/>
    <property type="molecule type" value="Genomic_DNA"/>
</dbReference>
<organism evidence="1 2">
    <name type="scientific">Richelia sinica FACHB-800</name>
    <dbReference type="NCBI Taxonomy" id="1357546"/>
    <lineage>
        <taxon>Bacteria</taxon>
        <taxon>Bacillati</taxon>
        <taxon>Cyanobacteriota</taxon>
        <taxon>Cyanophyceae</taxon>
        <taxon>Nostocales</taxon>
        <taxon>Nostocaceae</taxon>
        <taxon>Richelia</taxon>
    </lineage>
</organism>
<proteinExistence type="predicted"/>
<dbReference type="KEGG" id="rsin:B6N60_05207"/>
<dbReference type="RefSeq" id="WP_190601857.1">
    <property type="nucleotide sequence ID" value="NZ_CP021056.1"/>
</dbReference>
<sequence length="278" mass="32861">MENKNFAFRCYFKLKNNLGRFDAIVECNELAIRELTAIGNQSLSQEEYIKNLSEKHGVKVDIIELDIFRVRISQWYILSVYQQAEEFIREFISEHPRSSEWTQKSDKESQLQYLLTRLNITPYDLDETGKGIRCEIFEYYRLIRNTFMHSSSKEDKKVLNLLKKINENKASVVEQYRVEAPNEYSKLGFDDFILFSRVTKDIAQELCRLAKPSPSEIAQILIARDEEKEINLKSFKKFSNNVERQRKFMKNLLKSQYNLQEEDVDPIIQELKGKGLLD</sequence>
<dbReference type="AlphaFoldDB" id="A0A975Y7M3"/>
<dbReference type="Proteomes" id="UP000683511">
    <property type="component" value="Chromosome"/>
</dbReference>
<evidence type="ECO:0000313" key="2">
    <source>
        <dbReference type="Proteomes" id="UP000683511"/>
    </source>
</evidence>
<keyword evidence="2" id="KW-1185">Reference proteome</keyword>